<dbReference type="PANTHER" id="PTHR12526">
    <property type="entry name" value="GLYCOSYLTRANSFERASE"/>
    <property type="match status" value="1"/>
</dbReference>
<evidence type="ECO:0000313" key="1">
    <source>
        <dbReference type="EMBL" id="VAX18665.1"/>
    </source>
</evidence>
<reference evidence="1" key="1">
    <citation type="submission" date="2018-06" db="EMBL/GenBank/DDBJ databases">
        <authorList>
            <person name="Zhirakovskaya E."/>
        </authorList>
    </citation>
    <scope>NUCLEOTIDE SEQUENCE</scope>
</reference>
<proteinExistence type="predicted"/>
<name>A0A3B1CIR8_9ZZZZ</name>
<accession>A0A3B1CIR8</accession>
<dbReference type="Gene3D" id="3.40.50.2000">
    <property type="entry name" value="Glycogen Phosphorylase B"/>
    <property type="match status" value="2"/>
</dbReference>
<dbReference type="SUPFAM" id="SSF53756">
    <property type="entry name" value="UDP-Glycosyltransferase/glycogen phosphorylase"/>
    <property type="match status" value="1"/>
</dbReference>
<sequence length="504" mass="56148">MNVKDKTPVKLVHCTMTTGIGGGIERMDALYNRYMDRNIIDPVFVAVKKEDPGVKLYDPSIPFRFTGDESRFAKLLPFFADVDIVQFSGGFDPLVCEAARAVGVPVLIELMHLTEPGQIYPNIDISVCVSETVRRAQPFGEKTMVIHNGIDIENFPFNDNPDTGGNIVMLESTRREKKMHFHLDEIADLIARIDPGAKLWLAGRGQTGESTDQVRFLGLRSDMTKLYRKADFLLMLSIKEPFGLIVLEAMASGCLPIVADDGGMAEMVTHGVDGWLVAANDKNAVEEVIKEAVNVHGSAKWLDMRRSAREKVEEEFSGRACLLKYEKLYKDMIELKGRRKERGSTNVEAPPEADVADALHNFNGQLWDGVERSVKRMGANSAPIKIKQVADVARLMAKQSMAHGHDQLADIIYKKLYESGFKNIEMMKEWVNVREGHSPVDFILKELMVAEPENQEWVLLSAEQSLNSGDIATALKILEEGAETIPESDELASTLALLQDRLGK</sequence>
<dbReference type="EMBL" id="UOGB01000120">
    <property type="protein sequence ID" value="VAX18665.1"/>
    <property type="molecule type" value="Genomic_DNA"/>
</dbReference>
<gene>
    <name evidence="1" type="ORF">MNBD_NITROSPINAE03-1372</name>
</gene>
<protein>
    <submittedName>
        <fullName evidence="1">Uncharacterized protein</fullName>
    </submittedName>
</protein>
<dbReference type="Pfam" id="PF13692">
    <property type="entry name" value="Glyco_trans_1_4"/>
    <property type="match status" value="1"/>
</dbReference>
<organism evidence="1">
    <name type="scientific">hydrothermal vent metagenome</name>
    <dbReference type="NCBI Taxonomy" id="652676"/>
    <lineage>
        <taxon>unclassified sequences</taxon>
        <taxon>metagenomes</taxon>
        <taxon>ecological metagenomes</taxon>
    </lineage>
</organism>
<dbReference type="CDD" id="cd03801">
    <property type="entry name" value="GT4_PimA-like"/>
    <property type="match status" value="1"/>
</dbReference>
<dbReference type="AlphaFoldDB" id="A0A3B1CIR8"/>